<evidence type="ECO:0000256" key="1">
    <source>
        <dbReference type="SAM" id="MobiDB-lite"/>
    </source>
</evidence>
<dbReference type="InterPro" id="IPR057606">
    <property type="entry name" value="SynGAP1-like_PH"/>
</dbReference>
<comment type="caution">
    <text evidence="3">The sequence shown here is derived from an EMBL/GenBank/DDBJ whole genome shotgun (WGS) entry which is preliminary data.</text>
</comment>
<keyword evidence="4" id="KW-1185">Reference proteome</keyword>
<evidence type="ECO:0000313" key="3">
    <source>
        <dbReference type="EMBL" id="KAG8549070.1"/>
    </source>
</evidence>
<gene>
    <name evidence="3" type="ORF">GDO81_022800</name>
</gene>
<reference evidence="3" key="1">
    <citation type="thesis" date="2020" institute="ProQuest LLC" country="789 East Eisenhower Parkway, Ann Arbor, MI, USA">
        <title>Comparative Genomics and Chromosome Evolution.</title>
        <authorList>
            <person name="Mudd A.B."/>
        </authorList>
    </citation>
    <scope>NUCLEOTIDE SEQUENCE</scope>
    <source>
        <strain evidence="3">237g6f4</strain>
        <tissue evidence="3">Blood</tissue>
    </source>
</reference>
<name>A0AAV6ZL88_ENGPU</name>
<feature type="domain" description="Ras/Rap GTPase-activating protein SynGAP-like PH" evidence="2">
    <location>
        <begin position="7"/>
        <end position="53"/>
    </location>
</feature>
<organism evidence="3 4">
    <name type="scientific">Engystomops pustulosus</name>
    <name type="common">Tungara frog</name>
    <name type="synonym">Physalaemus pustulosus</name>
    <dbReference type="NCBI Taxonomy" id="76066"/>
    <lineage>
        <taxon>Eukaryota</taxon>
        <taxon>Metazoa</taxon>
        <taxon>Chordata</taxon>
        <taxon>Craniata</taxon>
        <taxon>Vertebrata</taxon>
        <taxon>Euteleostomi</taxon>
        <taxon>Amphibia</taxon>
        <taxon>Batrachia</taxon>
        <taxon>Anura</taxon>
        <taxon>Neobatrachia</taxon>
        <taxon>Hyloidea</taxon>
        <taxon>Leptodactylidae</taxon>
        <taxon>Leiuperinae</taxon>
        <taxon>Engystomops</taxon>
    </lineage>
</organism>
<accession>A0AAV6ZL88</accession>
<evidence type="ECO:0000313" key="4">
    <source>
        <dbReference type="Proteomes" id="UP000824782"/>
    </source>
</evidence>
<sequence length="53" mass="6140">MDAPPTAPFRPSQGFLSRRLKSSIKRAKSQPKLDRTSSFRQILPRFRSADHDR</sequence>
<feature type="region of interest" description="Disordered" evidence="1">
    <location>
        <begin position="22"/>
        <end position="53"/>
    </location>
</feature>
<dbReference type="EMBL" id="WNYA01000254">
    <property type="protein sequence ID" value="KAG8549070.1"/>
    <property type="molecule type" value="Genomic_DNA"/>
</dbReference>
<protein>
    <recommendedName>
        <fullName evidence="2">Ras/Rap GTPase-activating protein SynGAP-like PH domain-containing protein</fullName>
    </recommendedName>
</protein>
<evidence type="ECO:0000259" key="2">
    <source>
        <dbReference type="Pfam" id="PF25321"/>
    </source>
</evidence>
<dbReference type="Proteomes" id="UP000824782">
    <property type="component" value="Unassembled WGS sequence"/>
</dbReference>
<dbReference type="Pfam" id="PF25321">
    <property type="entry name" value="PH_RASGAP"/>
    <property type="match status" value="1"/>
</dbReference>
<proteinExistence type="predicted"/>
<dbReference type="AlphaFoldDB" id="A0AAV6ZL88"/>